<accession>A0A9D1YML4</accession>
<dbReference type="SUPFAM" id="SSF48208">
    <property type="entry name" value="Six-hairpin glycosidases"/>
    <property type="match status" value="1"/>
</dbReference>
<dbReference type="InterPro" id="IPR010905">
    <property type="entry name" value="Glyco_hydro_88"/>
</dbReference>
<reference evidence="2" key="2">
    <citation type="submission" date="2021-04" db="EMBL/GenBank/DDBJ databases">
        <authorList>
            <person name="Gilroy R."/>
        </authorList>
    </citation>
    <scope>NUCLEOTIDE SEQUENCE</scope>
    <source>
        <strain evidence="2">ChiSxjej3B15-24422</strain>
    </source>
</reference>
<dbReference type="InterPro" id="IPR008928">
    <property type="entry name" value="6-hairpin_glycosidase_sf"/>
</dbReference>
<protein>
    <submittedName>
        <fullName evidence="2">Glycoside hydrolase family 88 protein</fullName>
    </submittedName>
</protein>
<dbReference type="Proteomes" id="UP000824007">
    <property type="component" value="Unassembled WGS sequence"/>
</dbReference>
<gene>
    <name evidence="2" type="ORF">H9831_02460</name>
</gene>
<dbReference type="GO" id="GO:0016787">
    <property type="term" value="F:hydrolase activity"/>
    <property type="evidence" value="ECO:0007669"/>
    <property type="project" value="UniProtKB-KW"/>
</dbReference>
<organism evidence="2 3">
    <name type="scientific">Candidatus Eisenbergiella pullistercoris</name>
    <dbReference type="NCBI Taxonomy" id="2838555"/>
    <lineage>
        <taxon>Bacteria</taxon>
        <taxon>Bacillati</taxon>
        <taxon>Bacillota</taxon>
        <taxon>Clostridia</taxon>
        <taxon>Lachnospirales</taxon>
        <taxon>Lachnospiraceae</taxon>
        <taxon>Eisenbergiella</taxon>
    </lineage>
</organism>
<evidence type="ECO:0000313" key="2">
    <source>
        <dbReference type="EMBL" id="HIY59533.1"/>
    </source>
</evidence>
<dbReference type="Gene3D" id="1.50.10.10">
    <property type="match status" value="1"/>
</dbReference>
<dbReference type="EMBL" id="DXDD01000035">
    <property type="protein sequence ID" value="HIY59533.1"/>
    <property type="molecule type" value="Genomic_DNA"/>
</dbReference>
<dbReference type="GO" id="GO:0005975">
    <property type="term" value="P:carbohydrate metabolic process"/>
    <property type="evidence" value="ECO:0007669"/>
    <property type="project" value="InterPro"/>
</dbReference>
<dbReference type="AlphaFoldDB" id="A0A9D1YML4"/>
<sequence>MDRQGMTDRLLRPIHGRYDAEERLVTVFNENWVGGYHTRRKGLVHNIRDSADYAASVLILEKEEWYQEALQILERVCSLQDTDPESKTYGLWSYYLEEDLKTMLAPDYNWADFISKNLIGALILKEDLIPQPLQKKMKAAVRAAAACSIKRNVAPDYTNMSVMSSMTLISAGELLEDRKIFEEGRKRLRKLCRYTALSGTFSEYNSSAYVLVAMHEIDRMRLFFKDEECREMAEFLNRTAWNMLAEHYNLSLMQLAPPQARAYRNLENGSLAFAIWQGTDGKYGSASGKEEISLEAVCFPPHCPEDIQEKFGRKERWLSEFYYRKNSLRTGDEDTVIIRELDSPDRLAWSFLTERFCLGAFRICDCWAQRRNCMVVWDRKDPKYFRLRALDGQYDFCSAMVYADQYRNRILGQLGLVTDRGSFHYILDQRKDGAYQTSFLGYRFELGDDSNTVSVKRTGNTFLYEGGGLCIRLTIDRWVWDGREGEIRLDRDGRSVLLVGYEGEERLVDTAAFGETWGIFRLEVWDPETEKTPDEGVLITKKEDGMLVSRLCSDGEKGQSGSGRIALTAASPLRPAPYAAAVERAAAAWEETHRKEALIQKLMEQIKGMKNEGAVREVCPISIISMDSWEWPQGVALFALYQYYMASGDQDTLSWLCGWFDARIQEGLPPQNINTTCPMLTLACIYEETGLERYRSILEKWLHGAMKELPRTEEGGLQHVVSGNRNEGQLWDDTLYMTVLFIAKMGRILHDDTCIQESVRQFLVHIKYLTDRKTGLFFHGWTFDGNHNFAEALWGRGNSWYTAGLVDYLDILPEGMEGVKEFLLSTLDRQARALAACQDESGLWHTLLDDPSSYLETSASCAFAYGLLKAVRLGYLDASFADIAQKAVRGVLEKIDETGMVHGVSYGTPVFERKEDYKKIEICPMPYGQSMALMMLVEAGRETAGK</sequence>
<comment type="caution">
    <text evidence="2">The sequence shown here is derived from an EMBL/GenBank/DDBJ whole genome shotgun (WGS) entry which is preliminary data.</text>
</comment>
<dbReference type="PANTHER" id="PTHR33886:SF8">
    <property type="entry name" value="UNSATURATED RHAMNOGALACTURONAN HYDROLASE (EUROFUNG)"/>
    <property type="match status" value="1"/>
</dbReference>
<dbReference type="PANTHER" id="PTHR33886">
    <property type="entry name" value="UNSATURATED RHAMNOGALACTURONAN HYDROLASE (EUROFUNG)"/>
    <property type="match status" value="1"/>
</dbReference>
<reference evidence="2" key="1">
    <citation type="journal article" date="2021" name="PeerJ">
        <title>Extensive microbial diversity within the chicken gut microbiome revealed by metagenomics and culture.</title>
        <authorList>
            <person name="Gilroy R."/>
            <person name="Ravi A."/>
            <person name="Getino M."/>
            <person name="Pursley I."/>
            <person name="Horton D.L."/>
            <person name="Alikhan N.F."/>
            <person name="Baker D."/>
            <person name="Gharbi K."/>
            <person name="Hall N."/>
            <person name="Watson M."/>
            <person name="Adriaenssens E.M."/>
            <person name="Foster-Nyarko E."/>
            <person name="Jarju S."/>
            <person name="Secka A."/>
            <person name="Antonio M."/>
            <person name="Oren A."/>
            <person name="Chaudhuri R.R."/>
            <person name="La Ragione R."/>
            <person name="Hildebrand F."/>
            <person name="Pallen M.J."/>
        </authorList>
    </citation>
    <scope>NUCLEOTIDE SEQUENCE</scope>
    <source>
        <strain evidence="2">ChiSxjej3B15-24422</strain>
    </source>
</reference>
<dbReference type="InterPro" id="IPR052043">
    <property type="entry name" value="PolySaccharide_Degr_Enz"/>
</dbReference>
<proteinExistence type="predicted"/>
<keyword evidence="1 2" id="KW-0378">Hydrolase</keyword>
<evidence type="ECO:0000256" key="1">
    <source>
        <dbReference type="ARBA" id="ARBA00022801"/>
    </source>
</evidence>
<dbReference type="InterPro" id="IPR012341">
    <property type="entry name" value="6hp_glycosidase-like_sf"/>
</dbReference>
<name>A0A9D1YML4_9FIRM</name>
<dbReference type="Pfam" id="PF07470">
    <property type="entry name" value="Glyco_hydro_88"/>
    <property type="match status" value="1"/>
</dbReference>
<evidence type="ECO:0000313" key="3">
    <source>
        <dbReference type="Proteomes" id="UP000824007"/>
    </source>
</evidence>